<evidence type="ECO:0000313" key="3">
    <source>
        <dbReference type="Proteomes" id="UP000094527"/>
    </source>
</evidence>
<dbReference type="AlphaFoldDB" id="A0A1D2M0S4"/>
<protein>
    <submittedName>
        <fullName evidence="2">Uncharacterized protein</fullName>
    </submittedName>
</protein>
<organism evidence="2 3">
    <name type="scientific">Orchesella cincta</name>
    <name type="common">Springtail</name>
    <name type="synonym">Podura cincta</name>
    <dbReference type="NCBI Taxonomy" id="48709"/>
    <lineage>
        <taxon>Eukaryota</taxon>
        <taxon>Metazoa</taxon>
        <taxon>Ecdysozoa</taxon>
        <taxon>Arthropoda</taxon>
        <taxon>Hexapoda</taxon>
        <taxon>Collembola</taxon>
        <taxon>Entomobryomorpha</taxon>
        <taxon>Entomobryoidea</taxon>
        <taxon>Orchesellidae</taxon>
        <taxon>Orchesellinae</taxon>
        <taxon>Orchesella</taxon>
    </lineage>
</organism>
<accession>A0A1D2M0S4</accession>
<feature type="transmembrane region" description="Helical" evidence="1">
    <location>
        <begin position="21"/>
        <end position="44"/>
    </location>
</feature>
<proteinExistence type="predicted"/>
<reference evidence="2 3" key="1">
    <citation type="journal article" date="2016" name="Genome Biol. Evol.">
        <title>Gene Family Evolution Reflects Adaptation to Soil Environmental Stressors in the Genome of the Collembolan Orchesella cincta.</title>
        <authorList>
            <person name="Faddeeva-Vakhrusheva A."/>
            <person name="Derks M.F."/>
            <person name="Anvar S.Y."/>
            <person name="Agamennone V."/>
            <person name="Suring W."/>
            <person name="Smit S."/>
            <person name="van Straalen N.M."/>
            <person name="Roelofs D."/>
        </authorList>
    </citation>
    <scope>NUCLEOTIDE SEQUENCE [LARGE SCALE GENOMIC DNA]</scope>
    <source>
        <tissue evidence="2">Mixed pool</tissue>
    </source>
</reference>
<keyword evidence="1" id="KW-1133">Transmembrane helix</keyword>
<keyword evidence="1" id="KW-0472">Membrane</keyword>
<keyword evidence="3" id="KW-1185">Reference proteome</keyword>
<dbReference type="Proteomes" id="UP000094527">
    <property type="component" value="Unassembled WGS sequence"/>
</dbReference>
<dbReference type="EMBL" id="LJIJ01008244">
    <property type="protein sequence ID" value="ODM86565.1"/>
    <property type="molecule type" value="Genomic_DNA"/>
</dbReference>
<evidence type="ECO:0000256" key="1">
    <source>
        <dbReference type="SAM" id="Phobius"/>
    </source>
</evidence>
<comment type="caution">
    <text evidence="2">The sequence shown here is derived from an EMBL/GenBank/DDBJ whole genome shotgun (WGS) entry which is preliminary data.</text>
</comment>
<keyword evidence="1" id="KW-0812">Transmembrane</keyword>
<evidence type="ECO:0000313" key="2">
    <source>
        <dbReference type="EMBL" id="ODM86565.1"/>
    </source>
</evidence>
<gene>
    <name evidence="2" type="ORF">Ocin01_20117</name>
</gene>
<name>A0A1D2M0S4_ORCCI</name>
<sequence length="198" mass="22490">MVSSGTLAEFLTTRDSELANLTIPCILLIVAAYFLLDLVFILALQSTRKQHFLYFGINLIIKNDADGMAENIMLNSMGIITMMDPSQTFPCNSGITCKKTLGCAVVRLPEIGFILHLVALDNAKLRQRVMYGSYHKGQDKCCSIYYKHYLYGWLSLSIQFILRYWFLEQLQLLQSFATSGWYCVCVFISNRSGYNSLT</sequence>
<dbReference type="OrthoDB" id="9836210at2759"/>
<feature type="transmembrane region" description="Helical" evidence="1">
    <location>
        <begin position="149"/>
        <end position="166"/>
    </location>
</feature>